<comment type="similarity">
    <text evidence="2 11 12">Belongs to the TonB-dependent receptor family.</text>
</comment>
<dbReference type="SUPFAM" id="SSF56935">
    <property type="entry name" value="Porins"/>
    <property type="match status" value="1"/>
</dbReference>
<dbReference type="Gene3D" id="2.170.130.10">
    <property type="entry name" value="TonB-dependent receptor, plug domain"/>
    <property type="match status" value="1"/>
</dbReference>
<proteinExistence type="inferred from homology"/>
<dbReference type="PANTHER" id="PTHR30069">
    <property type="entry name" value="TONB-DEPENDENT OUTER MEMBRANE RECEPTOR"/>
    <property type="match status" value="1"/>
</dbReference>
<dbReference type="Pfam" id="PF00593">
    <property type="entry name" value="TonB_dep_Rec_b-barrel"/>
    <property type="match status" value="1"/>
</dbReference>
<evidence type="ECO:0000256" key="7">
    <source>
        <dbReference type="ARBA" id="ARBA00023077"/>
    </source>
</evidence>
<evidence type="ECO:0000256" key="9">
    <source>
        <dbReference type="ARBA" id="ARBA00023170"/>
    </source>
</evidence>
<dbReference type="Pfam" id="PF07715">
    <property type="entry name" value="Plug"/>
    <property type="match status" value="1"/>
</dbReference>
<dbReference type="InterPro" id="IPR036942">
    <property type="entry name" value="Beta-barrel_TonB_sf"/>
</dbReference>
<feature type="domain" description="TonB-dependent receptor plug" evidence="15">
    <location>
        <begin position="44"/>
        <end position="141"/>
    </location>
</feature>
<accession>A0ABZ2XE74</accession>
<sequence>MKTRLSLIALALAALPASAEEPRSLPEVTVTATQDALDEQQAAVTQKTIISRSEIEALGGLTVNEVIRKLPGIDAGGHSGDGGPSANARGMGRDAVQFLVDGERPSANARYALTTVGRMPAGELERIEILRGASAEHGGAAAITVNLIMKKARPSQASTSLRLAGGMRGDEANGQFSASLGGGDKAFSWVMPISINHHGLPTERKSIRQAATAGTRTNWEIEQERGAYTLNEFVLSPRLTWRADNGSLTLWPSVYHNRGERSTHVDRQAYADPVAGAGLADDGGRRDHEDSEMTLLRLRAEGERKLADGKLSGRAAIMDGLRQADTRRLWRSAAGVVTQADESIRRDENEFSSAVRLDRSVGKGLLSTGLEQSWHRREERQRISGVGALRSDHEASARQWTAWLQHEAPLSDKLTLTGGLRGEHIALKADGHSQSAGQIAPSLAGRYEIAPDLIFRSSIGAGIKAPKLDEISGLTVRATGTNSPLEADRAGNGALKAERNINWEASLEKRLPGDLGIVGANVYLRQTRDFIERRIQREGTRWVERPYNEGKARHWGLELDAKLKTDALGWKGAAVRSHLSLPKARVEDERLGLTRDARDLPRYQFTLGVDQALPAWQMSAGFHLTRHGETRTDIPGESDAKQRPKTLLDLYLSRRLTPQLNLRLDAQNLLRADTRRLAGYSAGANDWRLESSERGQRTLLLSLEGKW</sequence>
<feature type="chain" id="PRO_5045545915" evidence="13">
    <location>
        <begin position="20"/>
        <end position="707"/>
    </location>
</feature>
<keyword evidence="9 16" id="KW-0675">Receptor</keyword>
<dbReference type="InterPro" id="IPR000531">
    <property type="entry name" value="Beta-barrel_TonB"/>
</dbReference>
<protein>
    <submittedName>
        <fullName evidence="16">TonB-dependent receptor</fullName>
    </submittedName>
</protein>
<evidence type="ECO:0000256" key="6">
    <source>
        <dbReference type="ARBA" id="ARBA00022729"/>
    </source>
</evidence>
<evidence type="ECO:0000256" key="4">
    <source>
        <dbReference type="ARBA" id="ARBA00022452"/>
    </source>
</evidence>
<comment type="subcellular location">
    <subcellularLocation>
        <location evidence="1 11">Cell outer membrane</location>
        <topology evidence="1 11">Multi-pass membrane protein</topology>
    </subcellularLocation>
</comment>
<reference evidence="16 17" key="1">
    <citation type="submission" date="2024-04" db="EMBL/GenBank/DDBJ databases">
        <title>Dissimilatory iodate-reducing microorganisms contribute to the enrichment of iodine in groundwater.</title>
        <authorList>
            <person name="Jiang Z."/>
        </authorList>
    </citation>
    <scope>NUCLEOTIDE SEQUENCE [LARGE SCALE GENOMIC DNA]</scope>
    <source>
        <strain evidence="16 17">NCP973</strain>
    </source>
</reference>
<evidence type="ECO:0000313" key="16">
    <source>
        <dbReference type="EMBL" id="WZJ20920.1"/>
    </source>
</evidence>
<dbReference type="PANTHER" id="PTHR30069:SF29">
    <property type="entry name" value="HEMOGLOBIN AND HEMOGLOBIN-HAPTOGLOBIN-BINDING PROTEIN 1-RELATED"/>
    <property type="match status" value="1"/>
</dbReference>
<dbReference type="InterPro" id="IPR012910">
    <property type="entry name" value="Plug_dom"/>
</dbReference>
<keyword evidence="10 11" id="KW-0998">Cell outer membrane</keyword>
<evidence type="ECO:0000256" key="10">
    <source>
        <dbReference type="ARBA" id="ARBA00023237"/>
    </source>
</evidence>
<keyword evidence="17" id="KW-1185">Reference proteome</keyword>
<dbReference type="CDD" id="cd01347">
    <property type="entry name" value="ligand_gated_channel"/>
    <property type="match status" value="1"/>
</dbReference>
<evidence type="ECO:0000256" key="8">
    <source>
        <dbReference type="ARBA" id="ARBA00023136"/>
    </source>
</evidence>
<organism evidence="16 17">
    <name type="scientific">Azonexus hydrophilus</name>
    <dbReference type="NCBI Taxonomy" id="418702"/>
    <lineage>
        <taxon>Bacteria</taxon>
        <taxon>Pseudomonadati</taxon>
        <taxon>Pseudomonadota</taxon>
        <taxon>Betaproteobacteria</taxon>
        <taxon>Rhodocyclales</taxon>
        <taxon>Azonexaceae</taxon>
        <taxon>Azonexus</taxon>
    </lineage>
</organism>
<evidence type="ECO:0000259" key="14">
    <source>
        <dbReference type="Pfam" id="PF00593"/>
    </source>
</evidence>
<dbReference type="RefSeq" id="WP_341743431.1">
    <property type="nucleotide sequence ID" value="NZ_CP151406.1"/>
</dbReference>
<keyword evidence="6 13" id="KW-0732">Signal</keyword>
<keyword evidence="7 12" id="KW-0798">TonB box</keyword>
<keyword evidence="5 11" id="KW-0812">Transmembrane</keyword>
<dbReference type="EMBL" id="CP151406">
    <property type="protein sequence ID" value="WZJ20920.1"/>
    <property type="molecule type" value="Genomic_DNA"/>
</dbReference>
<evidence type="ECO:0000256" key="13">
    <source>
        <dbReference type="SAM" id="SignalP"/>
    </source>
</evidence>
<evidence type="ECO:0000259" key="15">
    <source>
        <dbReference type="Pfam" id="PF07715"/>
    </source>
</evidence>
<gene>
    <name evidence="16" type="ORF">AADV58_13345</name>
</gene>
<dbReference type="Proteomes" id="UP001479520">
    <property type="component" value="Chromosome"/>
</dbReference>
<evidence type="ECO:0000256" key="1">
    <source>
        <dbReference type="ARBA" id="ARBA00004571"/>
    </source>
</evidence>
<evidence type="ECO:0000313" key="17">
    <source>
        <dbReference type="Proteomes" id="UP001479520"/>
    </source>
</evidence>
<evidence type="ECO:0000256" key="5">
    <source>
        <dbReference type="ARBA" id="ARBA00022692"/>
    </source>
</evidence>
<dbReference type="PROSITE" id="PS52016">
    <property type="entry name" value="TONB_DEPENDENT_REC_3"/>
    <property type="match status" value="1"/>
</dbReference>
<evidence type="ECO:0000256" key="11">
    <source>
        <dbReference type="PROSITE-ProRule" id="PRU01360"/>
    </source>
</evidence>
<evidence type="ECO:0000256" key="3">
    <source>
        <dbReference type="ARBA" id="ARBA00022448"/>
    </source>
</evidence>
<keyword evidence="4 11" id="KW-1134">Transmembrane beta strand</keyword>
<dbReference type="InterPro" id="IPR039426">
    <property type="entry name" value="TonB-dep_rcpt-like"/>
</dbReference>
<feature type="domain" description="TonB-dependent receptor-like beta-barrel" evidence="14">
    <location>
        <begin position="276"/>
        <end position="669"/>
    </location>
</feature>
<dbReference type="Gene3D" id="2.40.170.20">
    <property type="entry name" value="TonB-dependent receptor, beta-barrel domain"/>
    <property type="match status" value="1"/>
</dbReference>
<keyword evidence="8 11" id="KW-0472">Membrane</keyword>
<evidence type="ECO:0000256" key="2">
    <source>
        <dbReference type="ARBA" id="ARBA00009810"/>
    </source>
</evidence>
<evidence type="ECO:0000256" key="12">
    <source>
        <dbReference type="RuleBase" id="RU003357"/>
    </source>
</evidence>
<dbReference type="InterPro" id="IPR037066">
    <property type="entry name" value="Plug_dom_sf"/>
</dbReference>
<keyword evidence="3 11" id="KW-0813">Transport</keyword>
<name>A0ABZ2XE74_9RHOO</name>
<feature type="signal peptide" evidence="13">
    <location>
        <begin position="1"/>
        <end position="19"/>
    </location>
</feature>